<keyword evidence="3" id="KW-1185">Reference proteome</keyword>
<sequence length="108" mass="11055">MGIDVVVDIGKNIYEEKPVSKIIGDTLGNIGVGVGVTALAGALTIATLPASAPIAAVATVGFGVSVGLTYLTEGVKWNVDLDNDDEDDSIKDMIKAGFSNTIAGGWFK</sequence>
<protein>
    <submittedName>
        <fullName evidence="2">Uncharacterized protein</fullName>
    </submittedName>
</protein>
<evidence type="ECO:0000313" key="2">
    <source>
        <dbReference type="EMBL" id="KON90317.1"/>
    </source>
</evidence>
<reference evidence="3" key="1">
    <citation type="submission" date="2015-07" db="EMBL/GenBank/DDBJ databases">
        <title>Fjat-10036 dsm4.</title>
        <authorList>
            <person name="Liu B."/>
            <person name="Wang J."/>
            <person name="Zhu Y."/>
            <person name="Liu G."/>
            <person name="Chen Q."/>
            <person name="Chen Z."/>
            <person name="Lan J."/>
            <person name="Che J."/>
            <person name="Ge C."/>
            <person name="Shi H."/>
            <person name="Pan Z."/>
            <person name="Liu X."/>
        </authorList>
    </citation>
    <scope>NUCLEOTIDE SEQUENCE [LARGE SCALE GENOMIC DNA]</scope>
    <source>
        <strain evidence="3">DSM 4</strain>
    </source>
</reference>
<name>A0A0M0GLF1_SPOGL</name>
<comment type="caution">
    <text evidence="2">The sequence shown here is derived from an EMBL/GenBank/DDBJ whole genome shotgun (WGS) entry which is preliminary data.</text>
</comment>
<accession>A0A0M0GLF1</accession>
<evidence type="ECO:0000313" key="3">
    <source>
        <dbReference type="Proteomes" id="UP000037109"/>
    </source>
</evidence>
<keyword evidence="1" id="KW-1133">Transmembrane helix</keyword>
<dbReference type="STRING" id="1459.AF332_14830"/>
<keyword evidence="1" id="KW-0472">Membrane</keyword>
<dbReference type="PATRIC" id="fig|1459.3.peg.3202"/>
<dbReference type="AlphaFoldDB" id="A0A0M0GLF1"/>
<feature type="transmembrane region" description="Helical" evidence="1">
    <location>
        <begin position="27"/>
        <end position="46"/>
    </location>
</feature>
<proteinExistence type="predicted"/>
<evidence type="ECO:0000256" key="1">
    <source>
        <dbReference type="SAM" id="Phobius"/>
    </source>
</evidence>
<keyword evidence="1" id="KW-0812">Transmembrane</keyword>
<organism evidence="2 3">
    <name type="scientific">Sporosarcina globispora</name>
    <name type="common">Bacillus globisporus</name>
    <dbReference type="NCBI Taxonomy" id="1459"/>
    <lineage>
        <taxon>Bacteria</taxon>
        <taxon>Bacillati</taxon>
        <taxon>Bacillota</taxon>
        <taxon>Bacilli</taxon>
        <taxon>Bacillales</taxon>
        <taxon>Caryophanaceae</taxon>
        <taxon>Sporosarcina</taxon>
    </lineage>
</organism>
<gene>
    <name evidence="2" type="ORF">AF332_14830</name>
</gene>
<dbReference type="EMBL" id="LGUF01000007">
    <property type="protein sequence ID" value="KON90317.1"/>
    <property type="molecule type" value="Genomic_DNA"/>
</dbReference>
<dbReference type="OrthoDB" id="2666568at2"/>
<dbReference type="Proteomes" id="UP000037109">
    <property type="component" value="Unassembled WGS sequence"/>
</dbReference>
<feature type="transmembrane region" description="Helical" evidence="1">
    <location>
        <begin position="52"/>
        <end position="71"/>
    </location>
</feature>